<dbReference type="InterPro" id="IPR036844">
    <property type="entry name" value="Hint_dom_sf"/>
</dbReference>
<feature type="domain" description="Hedgehog/Intein (Hint)" evidence="1">
    <location>
        <begin position="159"/>
        <end position="304"/>
    </location>
</feature>
<dbReference type="InterPro" id="IPR028992">
    <property type="entry name" value="Hedgehog/Intein_dom"/>
</dbReference>
<evidence type="ECO:0000313" key="2">
    <source>
        <dbReference type="EMBL" id="PVA09715.1"/>
    </source>
</evidence>
<organism evidence="2 3">
    <name type="scientific">Pelagivirga sediminicola</name>
    <dbReference type="NCBI Taxonomy" id="2170575"/>
    <lineage>
        <taxon>Bacteria</taxon>
        <taxon>Pseudomonadati</taxon>
        <taxon>Pseudomonadota</taxon>
        <taxon>Alphaproteobacteria</taxon>
        <taxon>Rhodobacterales</taxon>
        <taxon>Paracoccaceae</taxon>
        <taxon>Pelagivirga</taxon>
    </lineage>
</organism>
<dbReference type="EMBL" id="QCYH01000006">
    <property type="protein sequence ID" value="PVA09715.1"/>
    <property type="molecule type" value="Genomic_DNA"/>
</dbReference>
<dbReference type="AlphaFoldDB" id="A0A2T7G5L5"/>
<dbReference type="SUPFAM" id="SSF51294">
    <property type="entry name" value="Hedgehog/intein (Hint) domain"/>
    <property type="match status" value="1"/>
</dbReference>
<accession>A0A2T7G5L5</accession>
<sequence>MPVNTIYTLGESQIDISGGGQLSGITQGDGSHLAGLTITLTSNAWEAIDVFDSSGDTNFADSDSSQTLSGAQTYDGRAYPDGARVEAEYQLTLRDPDGNTYTVLGFNINEGGGGASYATVEGLAFVGGVGGFPPRDVPLTVIGTREGPSHAYSSLATPPCFTAQTRILTPKGEVPITRLAPGDLVMTADHGAQPVRRIGRTFLPATVLMLRPEFRPIVIARGAFGANSPVRETALSPQHRVLVRDWRAALLFGEEEVLVPVKKLTNDTTIRPDQAAQDVTYYHLAFDRHEVIWGDGLQSESYLVTSRDAPETQAEIIALMPEMRGPAPMHPARVCIEDRRSALLRRALSRDEATCPGTEPAVFP</sequence>
<dbReference type="RefSeq" id="WP_108692339.1">
    <property type="nucleotide sequence ID" value="NZ_QCYH01000006.1"/>
</dbReference>
<keyword evidence="3" id="KW-1185">Reference proteome</keyword>
<dbReference type="Proteomes" id="UP000244446">
    <property type="component" value="Unassembled WGS sequence"/>
</dbReference>
<proteinExistence type="predicted"/>
<evidence type="ECO:0000313" key="3">
    <source>
        <dbReference type="Proteomes" id="UP000244446"/>
    </source>
</evidence>
<gene>
    <name evidence="2" type="ORF">DC366_11325</name>
</gene>
<protein>
    <recommendedName>
        <fullName evidence="1">Hedgehog/Intein (Hint) domain-containing protein</fullName>
    </recommendedName>
</protein>
<dbReference type="Gene3D" id="2.170.16.10">
    <property type="entry name" value="Hedgehog/Intein (Hint) domain"/>
    <property type="match status" value="1"/>
</dbReference>
<dbReference type="Pfam" id="PF13403">
    <property type="entry name" value="Hint_2"/>
    <property type="match status" value="1"/>
</dbReference>
<dbReference type="OrthoDB" id="6305173at2"/>
<name>A0A2T7G5L5_9RHOB</name>
<comment type="caution">
    <text evidence="2">The sequence shown here is derived from an EMBL/GenBank/DDBJ whole genome shotgun (WGS) entry which is preliminary data.</text>
</comment>
<evidence type="ECO:0000259" key="1">
    <source>
        <dbReference type="Pfam" id="PF13403"/>
    </source>
</evidence>
<reference evidence="2 3" key="1">
    <citation type="submission" date="2018-04" db="EMBL/GenBank/DDBJ databases">
        <title>Pelagivirga bohaiensis gen. nov., sp. nov., a bacterium isolated from the Bohai Sea.</title>
        <authorList>
            <person name="Ji X."/>
        </authorList>
    </citation>
    <scope>NUCLEOTIDE SEQUENCE [LARGE SCALE GENOMIC DNA]</scope>
    <source>
        <strain evidence="2 3">BH-SD19</strain>
    </source>
</reference>